<evidence type="ECO:0000256" key="6">
    <source>
        <dbReference type="ARBA" id="ARBA00023136"/>
    </source>
</evidence>
<keyword evidence="4 8" id="KW-0812">Transmembrane</keyword>
<feature type="transmembrane region" description="Helical" evidence="8">
    <location>
        <begin position="355"/>
        <end position="373"/>
    </location>
</feature>
<feature type="transmembrane region" description="Helical" evidence="8">
    <location>
        <begin position="217"/>
        <end position="235"/>
    </location>
</feature>
<organism evidence="9 10">
    <name type="scientific">Dactylosporangium roseum</name>
    <dbReference type="NCBI Taxonomy" id="47989"/>
    <lineage>
        <taxon>Bacteria</taxon>
        <taxon>Bacillati</taxon>
        <taxon>Actinomycetota</taxon>
        <taxon>Actinomycetes</taxon>
        <taxon>Micromonosporales</taxon>
        <taxon>Micromonosporaceae</taxon>
        <taxon>Dactylosporangium</taxon>
    </lineage>
</organism>
<dbReference type="PANTHER" id="PTHR23513:SF11">
    <property type="entry name" value="STAPHYLOFERRIN A TRANSPORTER"/>
    <property type="match status" value="1"/>
</dbReference>
<feature type="transmembrane region" description="Helical" evidence="8">
    <location>
        <begin position="394"/>
        <end position="413"/>
    </location>
</feature>
<feature type="transmembrane region" description="Helical" evidence="8">
    <location>
        <begin position="425"/>
        <end position="443"/>
    </location>
</feature>
<feature type="transmembrane region" description="Helical" evidence="8">
    <location>
        <begin position="331"/>
        <end position="349"/>
    </location>
</feature>
<dbReference type="InterPro" id="IPR036259">
    <property type="entry name" value="MFS_trans_sf"/>
</dbReference>
<dbReference type="PANTHER" id="PTHR23513">
    <property type="entry name" value="INTEGRAL MEMBRANE EFFLUX PROTEIN-RELATED"/>
    <property type="match status" value="1"/>
</dbReference>
<evidence type="ECO:0000256" key="8">
    <source>
        <dbReference type="SAM" id="Phobius"/>
    </source>
</evidence>
<evidence type="ECO:0000313" key="10">
    <source>
        <dbReference type="Proteomes" id="UP001058271"/>
    </source>
</evidence>
<protein>
    <submittedName>
        <fullName evidence="9">MFS transporter</fullName>
    </submittedName>
</protein>
<keyword evidence="3" id="KW-1003">Cell membrane</keyword>
<feature type="transmembrane region" description="Helical" evidence="8">
    <location>
        <begin position="60"/>
        <end position="84"/>
    </location>
</feature>
<evidence type="ECO:0000256" key="2">
    <source>
        <dbReference type="ARBA" id="ARBA00022448"/>
    </source>
</evidence>
<accession>A0ABY5Z6I0</accession>
<evidence type="ECO:0000256" key="4">
    <source>
        <dbReference type="ARBA" id="ARBA00022692"/>
    </source>
</evidence>
<evidence type="ECO:0000256" key="1">
    <source>
        <dbReference type="ARBA" id="ARBA00004651"/>
    </source>
</evidence>
<evidence type="ECO:0000256" key="5">
    <source>
        <dbReference type="ARBA" id="ARBA00022989"/>
    </source>
</evidence>
<feature type="transmembrane region" description="Helical" evidence="8">
    <location>
        <begin position="123"/>
        <end position="143"/>
    </location>
</feature>
<keyword evidence="10" id="KW-1185">Reference proteome</keyword>
<gene>
    <name evidence="9" type="ORF">Drose_01925</name>
</gene>
<reference evidence="9" key="1">
    <citation type="submission" date="2021-04" db="EMBL/GenBank/DDBJ databases">
        <title>Biosynthetic gene clusters of Dactylosporangioum roseum.</title>
        <authorList>
            <person name="Hartkoorn R.C."/>
            <person name="Beaudoing E."/>
            <person name="Hot D."/>
            <person name="Moureu S."/>
        </authorList>
    </citation>
    <scope>NUCLEOTIDE SEQUENCE</scope>
    <source>
        <strain evidence="9">NRRL B-16295</strain>
    </source>
</reference>
<name>A0ABY5Z6I0_9ACTN</name>
<sequence>MCGPEVVRLGRGDARPRRGGCRKPATGRDGASEGKLSSGTKRTDDVRTTFIALRERNFRIWMGADFVSVSGTWMQALAINWYVLQATGSVSLMGLTVLMQTLPVLLLSSWAGALADRLPGRPLLVCTQLAHAALAAVLAAAAWGHLGGIGMVYVISAAGGVVNAIESPVMGRFTSTIVDRSLLTNALSLGSLVNSTGRIIGMTLGGTVAALVGPAPLFAGNAISFLGVLVALLTLRPRYGHPQPASTGDPATAPAHGVRAGFRYLLRQPIILITLALAVVLGSLGRNYQVTMAAMSNGPLHAGAPGYGLLSAFFAAGTAIGSLAAARQRDLSYQTLIGAGLLSSVLQLFCGLAPGVWSFAALMLPIGAGAVLIDTTVSARVQLDTLTEMRGRMLAAMSVASSLSGALGAPLLGWLAERAGPRETLVLAGTITAVACLAAGMALSARHNRPLRPAAAGRIVLAAARRRRPVRAANAHPVGPRVLVHAADGEPSAR</sequence>
<keyword evidence="6 8" id="KW-0472">Membrane</keyword>
<feature type="region of interest" description="Disordered" evidence="7">
    <location>
        <begin position="1"/>
        <end position="41"/>
    </location>
</feature>
<dbReference type="CDD" id="cd06173">
    <property type="entry name" value="MFS_MefA_like"/>
    <property type="match status" value="1"/>
</dbReference>
<keyword evidence="2" id="KW-0813">Transport</keyword>
<comment type="subcellular location">
    <subcellularLocation>
        <location evidence="1">Cell membrane</location>
        <topology evidence="1">Multi-pass membrane protein</topology>
    </subcellularLocation>
</comment>
<keyword evidence="5 8" id="KW-1133">Transmembrane helix</keyword>
<dbReference type="SUPFAM" id="SSF103473">
    <property type="entry name" value="MFS general substrate transporter"/>
    <property type="match status" value="1"/>
</dbReference>
<proteinExistence type="predicted"/>
<dbReference type="Pfam" id="PF05977">
    <property type="entry name" value="MFS_3"/>
    <property type="match status" value="1"/>
</dbReference>
<feature type="transmembrane region" description="Helical" evidence="8">
    <location>
        <begin position="264"/>
        <end position="284"/>
    </location>
</feature>
<dbReference type="Proteomes" id="UP001058271">
    <property type="component" value="Chromosome"/>
</dbReference>
<dbReference type="EMBL" id="CP073721">
    <property type="protein sequence ID" value="UWZ37102.1"/>
    <property type="molecule type" value="Genomic_DNA"/>
</dbReference>
<feature type="transmembrane region" description="Helical" evidence="8">
    <location>
        <begin position="304"/>
        <end position="324"/>
    </location>
</feature>
<feature type="transmembrane region" description="Helical" evidence="8">
    <location>
        <begin position="90"/>
        <end position="111"/>
    </location>
</feature>
<evidence type="ECO:0000313" key="9">
    <source>
        <dbReference type="EMBL" id="UWZ37102.1"/>
    </source>
</evidence>
<dbReference type="Gene3D" id="1.20.1250.20">
    <property type="entry name" value="MFS general substrate transporter like domains"/>
    <property type="match status" value="1"/>
</dbReference>
<evidence type="ECO:0000256" key="7">
    <source>
        <dbReference type="SAM" id="MobiDB-lite"/>
    </source>
</evidence>
<evidence type="ECO:0000256" key="3">
    <source>
        <dbReference type="ARBA" id="ARBA00022475"/>
    </source>
</evidence>
<dbReference type="InterPro" id="IPR010290">
    <property type="entry name" value="TM_effector"/>
</dbReference>